<dbReference type="PANTHER" id="PTHR11070">
    <property type="entry name" value="UVRD / RECB / PCRA DNA HELICASE FAMILY MEMBER"/>
    <property type="match status" value="1"/>
</dbReference>
<comment type="catalytic activity">
    <reaction evidence="13">
        <text>Couples ATP hydrolysis with the unwinding of duplex DNA by translocating in the 3'-5' direction.</text>
        <dbReference type="EC" id="5.6.2.4"/>
    </reaction>
</comment>
<keyword evidence="3 16" id="KW-0547">Nucleotide-binding</keyword>
<keyword evidence="11" id="KW-0234">DNA repair</keyword>
<keyword evidence="12" id="KW-0413">Isomerase</keyword>
<dbReference type="AlphaFoldDB" id="A0A9W6G177"/>
<dbReference type="Gene3D" id="1.10.486.10">
    <property type="entry name" value="PCRA, domain 4"/>
    <property type="match status" value="1"/>
</dbReference>
<evidence type="ECO:0000256" key="9">
    <source>
        <dbReference type="ARBA" id="ARBA00022842"/>
    </source>
</evidence>
<comment type="catalytic activity">
    <reaction evidence="15">
        <text>ATP + H2O = ADP + phosphate + H(+)</text>
        <dbReference type="Rhea" id="RHEA:13065"/>
        <dbReference type="ChEBI" id="CHEBI:15377"/>
        <dbReference type="ChEBI" id="CHEBI:15378"/>
        <dbReference type="ChEBI" id="CHEBI:30616"/>
        <dbReference type="ChEBI" id="CHEBI:43474"/>
        <dbReference type="ChEBI" id="CHEBI:456216"/>
        <dbReference type="EC" id="5.6.2.4"/>
    </reaction>
</comment>
<dbReference type="RefSeq" id="WP_214185403.1">
    <property type="nucleotide sequence ID" value="NZ_BSDS01000002.1"/>
</dbReference>
<dbReference type="InterPro" id="IPR004586">
    <property type="entry name" value="RecB"/>
</dbReference>
<keyword evidence="4" id="KW-0227">DNA damage</keyword>
<dbReference type="InterPro" id="IPR014017">
    <property type="entry name" value="DNA_helicase_UvrD-like_C"/>
</dbReference>
<dbReference type="GO" id="GO:0008854">
    <property type="term" value="F:exodeoxyribonuclease V activity"/>
    <property type="evidence" value="ECO:0007669"/>
    <property type="project" value="InterPro"/>
</dbReference>
<reference evidence="19" key="1">
    <citation type="submission" date="2022-12" db="EMBL/GenBank/DDBJ databases">
        <title>Reference genome sequencing for broad-spectrum identification of bacterial and archaeal isolates by mass spectrometry.</title>
        <authorList>
            <person name="Sekiguchi Y."/>
            <person name="Tourlousse D.M."/>
        </authorList>
    </citation>
    <scope>NUCLEOTIDE SEQUENCE</scope>
    <source>
        <strain evidence="19">H2</strain>
    </source>
</reference>
<keyword evidence="9" id="KW-0460">Magnesium</keyword>
<evidence type="ECO:0000256" key="10">
    <source>
        <dbReference type="ARBA" id="ARBA00023125"/>
    </source>
</evidence>
<dbReference type="EMBL" id="BSDS01000002">
    <property type="protein sequence ID" value="GLI38959.1"/>
    <property type="molecule type" value="Genomic_DNA"/>
</dbReference>
<evidence type="ECO:0000256" key="4">
    <source>
        <dbReference type="ARBA" id="ARBA00022763"/>
    </source>
</evidence>
<evidence type="ECO:0000256" key="5">
    <source>
        <dbReference type="ARBA" id="ARBA00022801"/>
    </source>
</evidence>
<evidence type="ECO:0000256" key="15">
    <source>
        <dbReference type="ARBA" id="ARBA00048988"/>
    </source>
</evidence>
<dbReference type="Gene3D" id="3.90.320.10">
    <property type="match status" value="1"/>
</dbReference>
<comment type="caution">
    <text evidence="19">The sequence shown here is derived from an EMBL/GenBank/DDBJ whole genome shotgun (WGS) entry which is preliminary data.</text>
</comment>
<keyword evidence="6 16" id="KW-0347">Helicase</keyword>
<feature type="binding site" evidence="16">
    <location>
        <begin position="19"/>
        <end position="26"/>
    </location>
    <ligand>
        <name>ATP</name>
        <dbReference type="ChEBI" id="CHEBI:30616"/>
    </ligand>
</feature>
<evidence type="ECO:0000256" key="8">
    <source>
        <dbReference type="ARBA" id="ARBA00022840"/>
    </source>
</evidence>
<dbReference type="GO" id="GO:0043138">
    <property type="term" value="F:3'-5' DNA helicase activity"/>
    <property type="evidence" value="ECO:0007669"/>
    <property type="project" value="UniProtKB-EC"/>
</dbReference>
<organism evidence="19 20">
    <name type="scientific">Geobacter hydrogenophilus</name>
    <dbReference type="NCBI Taxonomy" id="40983"/>
    <lineage>
        <taxon>Bacteria</taxon>
        <taxon>Pseudomonadati</taxon>
        <taxon>Thermodesulfobacteriota</taxon>
        <taxon>Desulfuromonadia</taxon>
        <taxon>Geobacterales</taxon>
        <taxon>Geobacteraceae</taxon>
        <taxon>Geobacter</taxon>
    </lineage>
</organism>
<keyword evidence="10" id="KW-0238">DNA-binding</keyword>
<evidence type="ECO:0000313" key="20">
    <source>
        <dbReference type="Proteomes" id="UP001144352"/>
    </source>
</evidence>
<dbReference type="EC" id="5.6.2.4" evidence="14"/>
<name>A0A9W6G177_9BACT</name>
<dbReference type="InterPro" id="IPR014016">
    <property type="entry name" value="UvrD-like_ATP-bd"/>
</dbReference>
<dbReference type="GO" id="GO:0000725">
    <property type="term" value="P:recombinational repair"/>
    <property type="evidence" value="ECO:0007669"/>
    <property type="project" value="TreeGrafter"/>
</dbReference>
<keyword evidence="5 16" id="KW-0378">Hydrolase</keyword>
<feature type="domain" description="UvrD-like helicase ATP-binding" evidence="17">
    <location>
        <begin position="1"/>
        <end position="444"/>
    </location>
</feature>
<evidence type="ECO:0000256" key="2">
    <source>
        <dbReference type="ARBA" id="ARBA00022723"/>
    </source>
</evidence>
<dbReference type="GO" id="GO:0046872">
    <property type="term" value="F:metal ion binding"/>
    <property type="evidence" value="ECO:0007669"/>
    <property type="project" value="UniProtKB-KW"/>
</dbReference>
<keyword evidence="2" id="KW-0479">Metal-binding</keyword>
<keyword evidence="20" id="KW-1185">Reference proteome</keyword>
<dbReference type="PROSITE" id="PS51217">
    <property type="entry name" value="UVRD_HELICASE_CTER"/>
    <property type="match status" value="1"/>
</dbReference>
<dbReference type="NCBIfam" id="TIGR00609">
    <property type="entry name" value="recB"/>
    <property type="match status" value="1"/>
</dbReference>
<evidence type="ECO:0000256" key="3">
    <source>
        <dbReference type="ARBA" id="ARBA00022741"/>
    </source>
</evidence>
<keyword evidence="1" id="KW-0540">Nuclease</keyword>
<evidence type="ECO:0000256" key="12">
    <source>
        <dbReference type="ARBA" id="ARBA00023235"/>
    </source>
</evidence>
<dbReference type="GO" id="GO:0005829">
    <property type="term" value="C:cytosol"/>
    <property type="evidence" value="ECO:0007669"/>
    <property type="project" value="TreeGrafter"/>
</dbReference>
<accession>A0A9W6G177</accession>
<gene>
    <name evidence="19" type="primary">recB</name>
    <name evidence="19" type="ORF">GHYDROH2_24600</name>
</gene>
<dbReference type="Gene3D" id="1.10.3170.10">
    <property type="entry name" value="Recbcd, chain B, domain 2"/>
    <property type="match status" value="1"/>
</dbReference>
<dbReference type="InterPro" id="IPR011604">
    <property type="entry name" value="PDDEXK-like_dom_sf"/>
</dbReference>
<keyword evidence="7" id="KW-0269">Exonuclease</keyword>
<dbReference type="PROSITE" id="PS51198">
    <property type="entry name" value="UVRD_HELICASE_ATP_BIND"/>
    <property type="match status" value="1"/>
</dbReference>
<evidence type="ECO:0000256" key="7">
    <source>
        <dbReference type="ARBA" id="ARBA00022839"/>
    </source>
</evidence>
<dbReference type="Pfam" id="PF13361">
    <property type="entry name" value="UvrD_C"/>
    <property type="match status" value="2"/>
</dbReference>
<sequence>METYNNLTIDLSGRNLIEASAGTGKTYAIACLYLRLVVEKGLKPEDILVVTFTEAATKELRSRIRERLREARDVFAGAGTSDEFLLKMDESGRIEWPGTDEALRRLDLALRTFDCAAISTIHGFCSRALQENAFESGSLYDTELVADQNPLIQEIVDDFWRRTFFGADAPLLPQALRFKWSPEGLARFLRGKLGNPELVVVPLFGDDEVAVLVSECEALYGELTRMWESKRGEIEEIITNHKGLSRSQKNYHLDLVPGLLEGMTNYAASGNPWDLCPGFEKFTTAFILGQILKKNEPPEHPFFDLCDRLLRLVEKRFLALRGSLYTFARERLAILKGERANRSYDDLLVDLHRALRGPTGADLAERLAKRYQAALIDEFQDTDPVQYRIFREIYRDATTPLFLIGDPKQAIYSFRGADIFAYLEARNDVPAETRFTMGENWRSTPPMVEGVNTLFRQKRETPFVVEAIGYPEVTAAKREDPLIMDGRNLAPLQLWFMARTPEDGAGISLGPAREKIVTAVGAEIAGLLVDGRAGKATIDGRGVVPEDIAVIVRSHNEAALVQEELRRLGIPSVVQSAMSLFATAEAAEVFRVLEAVAEPSSETRVRAALATALLGVSGNEIARLLEDERGWEDRLATFREYHDLWQGRGFMTMFRTLLAREGVRERFLPLADGERRLTNVLHCGEVIHGAATEGSLGVDPLCAWFGERVNSPPPNEEYQIRLESDEKAVRIVTIHVSKGLEYPIVFCPFTWGGVRDDDDTAVCHDGYRMVADFGSDMFEARRRKARTEVLAENVRLLYVALTRARYRCYLVWGKFRHAETSALTYLLHCPDDRQGDDLTAELGRVMKDISDTQLLARLEKLKEEGGGAIAVSVDPAPVAGSFRSGSAVAEAPVCPHFGRKIESDWRVASFTSFAARHRPEEELPDRDQATPDAGYEQVAEEAVLPQEGSIFAFPRGPQAGIALHAVFEKLDFSDTAPEKVRDVVVHELARHGFGGEWCGAVCAMVHNVLAAPLGAGEGAFRLADLAPKSWRPEMEFFFPLRFVGADRVAAILRRWGALPDGASLAEVAARLDFAPVQGMVRGFVDMVFRHKGRYYLIDWKSNHLGNRAEEYDREDLSREMERKLYPLQYLLYTVALNLHLAQRVPGYRYETHFGGVLYVFLRGVDPVRPGYGIYRDTPPKGLIDELTDCLVALKEQSHGV</sequence>
<dbReference type="InterPro" id="IPR000212">
    <property type="entry name" value="DNA_helicase_UvrD/REP"/>
</dbReference>
<evidence type="ECO:0000256" key="6">
    <source>
        <dbReference type="ARBA" id="ARBA00022806"/>
    </source>
</evidence>
<evidence type="ECO:0000256" key="11">
    <source>
        <dbReference type="ARBA" id="ARBA00023204"/>
    </source>
</evidence>
<dbReference type="SUPFAM" id="SSF52980">
    <property type="entry name" value="Restriction endonuclease-like"/>
    <property type="match status" value="1"/>
</dbReference>
<keyword evidence="8 16" id="KW-0067">ATP-binding</keyword>
<evidence type="ECO:0000256" key="1">
    <source>
        <dbReference type="ARBA" id="ARBA00022722"/>
    </source>
</evidence>
<protein>
    <recommendedName>
        <fullName evidence="14">DNA 3'-5' helicase</fullName>
        <ecNumber evidence="14">5.6.2.4</ecNumber>
    </recommendedName>
</protein>
<dbReference type="HAMAP" id="MF_01485">
    <property type="entry name" value="RecB"/>
    <property type="match status" value="1"/>
</dbReference>
<dbReference type="GO" id="GO:0005524">
    <property type="term" value="F:ATP binding"/>
    <property type="evidence" value="ECO:0007669"/>
    <property type="project" value="UniProtKB-UniRule"/>
</dbReference>
<dbReference type="SUPFAM" id="SSF52540">
    <property type="entry name" value="P-loop containing nucleoside triphosphate hydrolases"/>
    <property type="match status" value="1"/>
</dbReference>
<dbReference type="InterPro" id="IPR038726">
    <property type="entry name" value="PDDEXK_AddAB-type"/>
</dbReference>
<dbReference type="InterPro" id="IPR027417">
    <property type="entry name" value="P-loop_NTPase"/>
</dbReference>
<dbReference type="Pfam" id="PF12705">
    <property type="entry name" value="PDDEXK_1"/>
    <property type="match status" value="1"/>
</dbReference>
<dbReference type="GO" id="GO:0003677">
    <property type="term" value="F:DNA binding"/>
    <property type="evidence" value="ECO:0007669"/>
    <property type="project" value="UniProtKB-KW"/>
</dbReference>
<evidence type="ECO:0000259" key="18">
    <source>
        <dbReference type="PROSITE" id="PS51217"/>
    </source>
</evidence>
<evidence type="ECO:0000256" key="14">
    <source>
        <dbReference type="ARBA" id="ARBA00034808"/>
    </source>
</evidence>
<dbReference type="Gene3D" id="3.40.50.300">
    <property type="entry name" value="P-loop containing nucleotide triphosphate hydrolases"/>
    <property type="match status" value="3"/>
</dbReference>
<feature type="domain" description="UvrD-like helicase C-terminal" evidence="18">
    <location>
        <begin position="473"/>
        <end position="739"/>
    </location>
</feature>
<dbReference type="Pfam" id="PF00580">
    <property type="entry name" value="UvrD-helicase"/>
    <property type="match status" value="1"/>
</dbReference>
<dbReference type="InterPro" id="IPR011335">
    <property type="entry name" value="Restrct_endonuc-II-like"/>
</dbReference>
<evidence type="ECO:0000259" key="17">
    <source>
        <dbReference type="PROSITE" id="PS51198"/>
    </source>
</evidence>
<proteinExistence type="inferred from homology"/>
<evidence type="ECO:0000256" key="16">
    <source>
        <dbReference type="PROSITE-ProRule" id="PRU00560"/>
    </source>
</evidence>
<dbReference type="PANTHER" id="PTHR11070:SF23">
    <property type="entry name" value="RECBCD ENZYME SUBUNIT RECB"/>
    <property type="match status" value="1"/>
</dbReference>
<evidence type="ECO:0000313" key="19">
    <source>
        <dbReference type="EMBL" id="GLI38959.1"/>
    </source>
</evidence>
<evidence type="ECO:0000256" key="13">
    <source>
        <dbReference type="ARBA" id="ARBA00034617"/>
    </source>
</evidence>
<dbReference type="CDD" id="cd22352">
    <property type="entry name" value="RecB_C-like"/>
    <property type="match status" value="1"/>
</dbReference>
<dbReference type="Proteomes" id="UP001144352">
    <property type="component" value="Unassembled WGS sequence"/>
</dbReference>
<dbReference type="GO" id="GO:0009338">
    <property type="term" value="C:exodeoxyribonuclease V complex"/>
    <property type="evidence" value="ECO:0007669"/>
    <property type="project" value="TreeGrafter"/>
</dbReference>